<dbReference type="Gene3D" id="3.40.50.720">
    <property type="entry name" value="NAD(P)-binding Rossmann-like Domain"/>
    <property type="match status" value="1"/>
</dbReference>
<keyword evidence="5" id="KW-1185">Reference proteome</keyword>
<dbReference type="PRINTS" id="PR00081">
    <property type="entry name" value="GDHRDH"/>
</dbReference>
<proteinExistence type="inferred from homology"/>
<comment type="similarity">
    <text evidence="1">Belongs to the short-chain dehydrogenases/reductases (SDR) family.</text>
</comment>
<sequence>MPEERNQTPPGQTQTYPGTSGEMTPEPRDEMRDYQGRDLLKGKRALITGGDSGIGRAVAVAFAKEGADVAIAYLSESEDAEHTRKLVEQEGRRCLLLPGDLSRADQCVHVVEQTVGELGGLDVLVNNVAYQQPVDSLDELDDEQWQHTFAVNIHSYFRVTKAALRHMGDGAAIVNTSSINGLRGNKTLIDYSATKGAINAFTQAMAQNLVDKGIRVNAVAPGPVWTPLIPATFPPEKVDEFGKQTPMKRAADPDEIAPSYVFFASGRLSSYYTGEVLAPIGGETLPG</sequence>
<dbReference type="Proteomes" id="UP000308705">
    <property type="component" value="Unassembled WGS sequence"/>
</dbReference>
<dbReference type="InterPro" id="IPR020904">
    <property type="entry name" value="Sc_DH/Rdtase_CS"/>
</dbReference>
<dbReference type="Pfam" id="PF13561">
    <property type="entry name" value="adh_short_C2"/>
    <property type="match status" value="1"/>
</dbReference>
<accession>A0A4U3MPZ4</accession>
<feature type="compositionally biased region" description="Low complexity" evidence="3">
    <location>
        <begin position="7"/>
        <end position="21"/>
    </location>
</feature>
<dbReference type="PANTHER" id="PTHR48107">
    <property type="entry name" value="NADPH-DEPENDENT ALDEHYDE REDUCTASE-LIKE PROTEIN, CHLOROPLASTIC-RELATED"/>
    <property type="match status" value="1"/>
</dbReference>
<gene>
    <name evidence="4" type="ORF">FDA94_03470</name>
</gene>
<dbReference type="SUPFAM" id="SSF51735">
    <property type="entry name" value="NAD(P)-binding Rossmann-fold domains"/>
    <property type="match status" value="1"/>
</dbReference>
<dbReference type="InterPro" id="IPR002347">
    <property type="entry name" value="SDR_fam"/>
</dbReference>
<dbReference type="FunFam" id="3.40.50.720:FF:000084">
    <property type="entry name" value="Short-chain dehydrogenase reductase"/>
    <property type="match status" value="1"/>
</dbReference>
<keyword evidence="2" id="KW-0560">Oxidoreductase</keyword>
<dbReference type="AlphaFoldDB" id="A0A4U3MPZ4"/>
<evidence type="ECO:0000313" key="4">
    <source>
        <dbReference type="EMBL" id="TKK90834.1"/>
    </source>
</evidence>
<dbReference type="PANTHER" id="PTHR48107:SF16">
    <property type="entry name" value="NADPH-DEPENDENT ALDEHYDE REDUCTASE 1, CHLOROPLASTIC"/>
    <property type="match status" value="1"/>
</dbReference>
<evidence type="ECO:0000256" key="2">
    <source>
        <dbReference type="ARBA" id="ARBA00023002"/>
    </source>
</evidence>
<feature type="region of interest" description="Disordered" evidence="3">
    <location>
        <begin position="1"/>
        <end position="32"/>
    </location>
</feature>
<evidence type="ECO:0000256" key="1">
    <source>
        <dbReference type="ARBA" id="ARBA00006484"/>
    </source>
</evidence>
<dbReference type="OrthoDB" id="9809287at2"/>
<evidence type="ECO:0000256" key="3">
    <source>
        <dbReference type="SAM" id="MobiDB-lite"/>
    </source>
</evidence>
<name>A0A4U3MPZ4_9ACTN</name>
<dbReference type="PROSITE" id="PS00061">
    <property type="entry name" value="ADH_SHORT"/>
    <property type="match status" value="1"/>
</dbReference>
<dbReference type="RefSeq" id="WP_137245575.1">
    <property type="nucleotide sequence ID" value="NZ_SZQA01000002.1"/>
</dbReference>
<evidence type="ECO:0000313" key="5">
    <source>
        <dbReference type="Proteomes" id="UP000308705"/>
    </source>
</evidence>
<dbReference type="EMBL" id="SZQA01000002">
    <property type="protein sequence ID" value="TKK90834.1"/>
    <property type="molecule type" value="Genomic_DNA"/>
</dbReference>
<dbReference type="NCBIfam" id="NF005214">
    <property type="entry name" value="PRK06701.1"/>
    <property type="match status" value="1"/>
</dbReference>
<reference evidence="4 5" key="1">
    <citation type="submission" date="2019-04" db="EMBL/GenBank/DDBJ databases">
        <title>Herbidospora sp. NEAU-GS14.nov., a novel actinomycete isolated from soil.</title>
        <authorList>
            <person name="Han L."/>
        </authorList>
    </citation>
    <scope>NUCLEOTIDE SEQUENCE [LARGE SCALE GENOMIC DNA]</scope>
    <source>
        <strain evidence="4 5">NEAU-GS14</strain>
    </source>
</reference>
<dbReference type="InterPro" id="IPR036291">
    <property type="entry name" value="NAD(P)-bd_dom_sf"/>
</dbReference>
<organism evidence="4 5">
    <name type="scientific">Herbidospora galbida</name>
    <dbReference type="NCBI Taxonomy" id="2575442"/>
    <lineage>
        <taxon>Bacteria</taxon>
        <taxon>Bacillati</taxon>
        <taxon>Actinomycetota</taxon>
        <taxon>Actinomycetes</taxon>
        <taxon>Streptosporangiales</taxon>
        <taxon>Streptosporangiaceae</taxon>
        <taxon>Herbidospora</taxon>
    </lineage>
</organism>
<dbReference type="PRINTS" id="PR00080">
    <property type="entry name" value="SDRFAMILY"/>
</dbReference>
<protein>
    <submittedName>
        <fullName evidence="4">SDR family oxidoreductase</fullName>
    </submittedName>
</protein>
<comment type="caution">
    <text evidence="4">The sequence shown here is derived from an EMBL/GenBank/DDBJ whole genome shotgun (WGS) entry which is preliminary data.</text>
</comment>
<dbReference type="GO" id="GO:0016614">
    <property type="term" value="F:oxidoreductase activity, acting on CH-OH group of donors"/>
    <property type="evidence" value="ECO:0007669"/>
    <property type="project" value="UniProtKB-ARBA"/>
</dbReference>